<comment type="caution">
    <text evidence="10">The sequence shown here is derived from an EMBL/GenBank/DDBJ whole genome shotgun (WGS) entry which is preliminary data.</text>
</comment>
<accession>A0A150X5W3</accession>
<dbReference type="Pfam" id="PF02687">
    <property type="entry name" value="FtsX"/>
    <property type="match status" value="1"/>
</dbReference>
<comment type="similarity">
    <text evidence="6">Belongs to the ABC-4 integral membrane protein family.</text>
</comment>
<evidence type="ECO:0000256" key="1">
    <source>
        <dbReference type="ARBA" id="ARBA00004651"/>
    </source>
</evidence>
<feature type="transmembrane region" description="Helical" evidence="7">
    <location>
        <begin position="406"/>
        <end position="428"/>
    </location>
</feature>
<evidence type="ECO:0000256" key="6">
    <source>
        <dbReference type="ARBA" id="ARBA00038076"/>
    </source>
</evidence>
<dbReference type="PANTHER" id="PTHR30572">
    <property type="entry name" value="MEMBRANE COMPONENT OF TRANSPORTER-RELATED"/>
    <property type="match status" value="1"/>
</dbReference>
<gene>
    <name evidence="10" type="ORF">AWW68_15770</name>
</gene>
<reference evidence="10 11" key="1">
    <citation type="submission" date="2016-01" db="EMBL/GenBank/DDBJ databases">
        <title>Genome sequencing of Roseivirga spongicola UST030701-084.</title>
        <authorList>
            <person name="Selvaratnam C."/>
            <person name="Thevarajoo S."/>
            <person name="Goh K.M."/>
            <person name="Ee R."/>
            <person name="Chan K.-G."/>
            <person name="Chong C.S."/>
        </authorList>
    </citation>
    <scope>NUCLEOTIDE SEQUENCE [LARGE SCALE GENOMIC DNA]</scope>
    <source>
        <strain evidence="10 11">UST030701-084</strain>
    </source>
</reference>
<feature type="domain" description="ABC3 transporter permease C-terminal" evidence="8">
    <location>
        <begin position="327"/>
        <end position="439"/>
    </location>
</feature>
<evidence type="ECO:0000256" key="7">
    <source>
        <dbReference type="SAM" id="Phobius"/>
    </source>
</evidence>
<dbReference type="InterPro" id="IPR003838">
    <property type="entry name" value="ABC3_permease_C"/>
</dbReference>
<dbReference type="Proteomes" id="UP000075606">
    <property type="component" value="Unassembled WGS sequence"/>
</dbReference>
<evidence type="ECO:0000313" key="11">
    <source>
        <dbReference type="Proteomes" id="UP000075606"/>
    </source>
</evidence>
<evidence type="ECO:0000256" key="3">
    <source>
        <dbReference type="ARBA" id="ARBA00022692"/>
    </source>
</evidence>
<keyword evidence="5 7" id="KW-0472">Membrane</keyword>
<dbReference type="PANTHER" id="PTHR30572:SF4">
    <property type="entry name" value="ABC TRANSPORTER PERMEASE YTRF"/>
    <property type="match status" value="1"/>
</dbReference>
<feature type="transmembrane region" description="Helical" evidence="7">
    <location>
        <begin position="369"/>
        <end position="394"/>
    </location>
</feature>
<dbReference type="InterPro" id="IPR050250">
    <property type="entry name" value="Macrolide_Exporter_MacB"/>
</dbReference>
<name>A0A150X5W3_9BACT</name>
<evidence type="ECO:0000259" key="8">
    <source>
        <dbReference type="Pfam" id="PF02687"/>
    </source>
</evidence>
<feature type="domain" description="MacB-like periplasmic core" evidence="9">
    <location>
        <begin position="23"/>
        <end position="287"/>
    </location>
</feature>
<dbReference type="EMBL" id="LRPC01000028">
    <property type="protein sequence ID" value="KYG74111.1"/>
    <property type="molecule type" value="Genomic_DNA"/>
</dbReference>
<keyword evidence="11" id="KW-1185">Reference proteome</keyword>
<evidence type="ECO:0000313" key="10">
    <source>
        <dbReference type="EMBL" id="KYG74111.1"/>
    </source>
</evidence>
<evidence type="ECO:0008006" key="12">
    <source>
        <dbReference type="Google" id="ProtNLM"/>
    </source>
</evidence>
<dbReference type="Pfam" id="PF12704">
    <property type="entry name" value="MacB_PCD"/>
    <property type="match status" value="1"/>
</dbReference>
<dbReference type="AlphaFoldDB" id="A0A150X5W3"/>
<evidence type="ECO:0000256" key="5">
    <source>
        <dbReference type="ARBA" id="ARBA00023136"/>
    </source>
</evidence>
<dbReference type="STRING" id="333140.AWW68_15770"/>
<sequence length="446" mass="48361">MLKQLLSNMAIATEAVFANRVRSLLTALGIIFGVAAVIAMLAIGAGAQQEILDQIKLVGVNNIVVTPIIEQSEGELTSADGGGQAQEEKNLSIGLNFQDVESIKRIVPGIEEVSPEVIIETSISRKAFHRSSKLVGVENAYFDIAAFQLANGKFFNKEHFNLGKPVCIIGKSIAAKFFNGEEPIGKYLKVGKHWLQVIGVLEERLISEKSISNLGIRDYNMDVYTPLSTALLRYENRAMVSNAAIQEAMRNSMGNGAEGKVQNYHQLDRLVIKVSDSEKMSSIAEVISKLLKRKHSQVVDYEITIPELLLKQQQRTKNIFNYVLGGIAGISLLVGGIGIMNIMLASVLERIKEIGLRLAIGATKADIIYQFLLESVMISFSGGMIGIILGLSIAVGISSLADIPTLVHFSSIALSFGVAVTVGIIFGITPAKRAAEQDPITCLRYE</sequence>
<dbReference type="InterPro" id="IPR025857">
    <property type="entry name" value="MacB_PCD"/>
</dbReference>
<organism evidence="10 11">
    <name type="scientific">Roseivirga spongicola</name>
    <dbReference type="NCBI Taxonomy" id="333140"/>
    <lineage>
        <taxon>Bacteria</taxon>
        <taxon>Pseudomonadati</taxon>
        <taxon>Bacteroidota</taxon>
        <taxon>Cytophagia</taxon>
        <taxon>Cytophagales</taxon>
        <taxon>Roseivirgaceae</taxon>
        <taxon>Roseivirga</taxon>
    </lineage>
</organism>
<protein>
    <recommendedName>
        <fullName evidence="12">ABC transporter permease</fullName>
    </recommendedName>
</protein>
<dbReference type="OrthoDB" id="9770036at2"/>
<keyword evidence="3 7" id="KW-0812">Transmembrane</keyword>
<keyword evidence="4 7" id="KW-1133">Transmembrane helix</keyword>
<evidence type="ECO:0000256" key="4">
    <source>
        <dbReference type="ARBA" id="ARBA00022989"/>
    </source>
</evidence>
<dbReference type="GO" id="GO:0022857">
    <property type="term" value="F:transmembrane transporter activity"/>
    <property type="evidence" value="ECO:0007669"/>
    <property type="project" value="TreeGrafter"/>
</dbReference>
<evidence type="ECO:0000259" key="9">
    <source>
        <dbReference type="Pfam" id="PF12704"/>
    </source>
</evidence>
<proteinExistence type="inferred from homology"/>
<feature type="transmembrane region" description="Helical" evidence="7">
    <location>
        <begin position="21"/>
        <end position="47"/>
    </location>
</feature>
<evidence type="ECO:0000256" key="2">
    <source>
        <dbReference type="ARBA" id="ARBA00022475"/>
    </source>
</evidence>
<keyword evidence="2" id="KW-1003">Cell membrane</keyword>
<dbReference type="GO" id="GO:0005886">
    <property type="term" value="C:plasma membrane"/>
    <property type="evidence" value="ECO:0007669"/>
    <property type="project" value="UniProtKB-SubCell"/>
</dbReference>
<feature type="transmembrane region" description="Helical" evidence="7">
    <location>
        <begin position="319"/>
        <end position="348"/>
    </location>
</feature>
<comment type="subcellular location">
    <subcellularLocation>
        <location evidence="1">Cell membrane</location>
        <topology evidence="1">Multi-pass membrane protein</topology>
    </subcellularLocation>
</comment>